<protein>
    <submittedName>
        <fullName evidence="1">Uncharacterized protein</fullName>
    </submittedName>
</protein>
<reference evidence="1" key="1">
    <citation type="submission" date="2020-04" db="EMBL/GenBank/DDBJ databases">
        <title>Deep metagenomics examines the oral microbiome during advanced dental caries in children, revealing novel taxa and co-occurrences with host molecules.</title>
        <authorList>
            <person name="Baker J.L."/>
            <person name="Morton J.T."/>
            <person name="Dinis M."/>
            <person name="Alvarez R."/>
            <person name="Tran N.C."/>
            <person name="Knight R."/>
            <person name="Edlund A."/>
        </authorList>
    </citation>
    <scope>NUCLEOTIDE SEQUENCE</scope>
    <source>
        <strain evidence="1">JCVI_23_bin.11</strain>
    </source>
</reference>
<name>A0A930E241_9FIRM</name>
<dbReference type="RefSeq" id="WP_278476987.1">
    <property type="nucleotide sequence ID" value="NZ_JABZRE010000002.1"/>
</dbReference>
<dbReference type="AlphaFoldDB" id="A0A930E241"/>
<gene>
    <name evidence="1" type="ORF">HXM94_01345</name>
</gene>
<comment type="caution">
    <text evidence="1">The sequence shown here is derived from an EMBL/GenBank/DDBJ whole genome shotgun (WGS) entry which is preliminary data.</text>
</comment>
<dbReference type="EMBL" id="JABZRE010000002">
    <property type="protein sequence ID" value="MBF1306422.1"/>
    <property type="molecule type" value="Genomic_DNA"/>
</dbReference>
<evidence type="ECO:0000313" key="2">
    <source>
        <dbReference type="Proteomes" id="UP000758611"/>
    </source>
</evidence>
<evidence type="ECO:0000313" key="1">
    <source>
        <dbReference type="EMBL" id="MBF1306422.1"/>
    </source>
</evidence>
<proteinExistence type="predicted"/>
<dbReference type="Proteomes" id="UP000758611">
    <property type="component" value="Unassembled WGS sequence"/>
</dbReference>
<sequence length="152" mass="17008">MTIQAIVIPPRYPELQVLQIGNSEKEKEILIKTGFIFDSKPDLKANHYLIANGNDFAGILEFTVKNDSKNGTAVIKELWINSNQLLSFLEGVYLNLGLNFDKVNIMDSGMENTFIVNADPIDNFNPMLTSSVKVVDLENDSNGRISNLLKNF</sequence>
<accession>A0A930E241</accession>
<organism evidence="1 2">
    <name type="scientific">Parvimonas micra</name>
    <dbReference type="NCBI Taxonomy" id="33033"/>
    <lineage>
        <taxon>Bacteria</taxon>
        <taxon>Bacillati</taxon>
        <taxon>Bacillota</taxon>
        <taxon>Tissierellia</taxon>
        <taxon>Tissierellales</taxon>
        <taxon>Peptoniphilaceae</taxon>
        <taxon>Parvimonas</taxon>
    </lineage>
</organism>